<dbReference type="AlphaFoldDB" id="A0A409VS66"/>
<dbReference type="OrthoDB" id="5795902at2759"/>
<protein>
    <recommendedName>
        <fullName evidence="9">Alpha-galactosidase</fullName>
        <ecNumber evidence="9">3.2.1.22</ecNumber>
    </recommendedName>
    <alternativeName>
        <fullName evidence="9">Melibiase</fullName>
    </alternativeName>
</protein>
<comment type="similarity">
    <text evidence="3 9">Belongs to the glycosyl hydrolase 27 family.</text>
</comment>
<evidence type="ECO:0000256" key="3">
    <source>
        <dbReference type="ARBA" id="ARBA00009743"/>
    </source>
</evidence>
<dbReference type="Gene3D" id="3.20.20.70">
    <property type="entry name" value="Aldolase class I"/>
    <property type="match status" value="1"/>
</dbReference>
<dbReference type="SUPFAM" id="SSF51011">
    <property type="entry name" value="Glycosyl hydrolase domain"/>
    <property type="match status" value="1"/>
</dbReference>
<reference evidence="13 14" key="1">
    <citation type="journal article" date="2018" name="Evol. Lett.">
        <title>Horizontal gene cluster transfer increased hallucinogenic mushroom diversity.</title>
        <authorList>
            <person name="Reynolds H.T."/>
            <person name="Vijayakumar V."/>
            <person name="Gluck-Thaler E."/>
            <person name="Korotkin H.B."/>
            <person name="Matheny P.B."/>
            <person name="Slot J.C."/>
        </authorList>
    </citation>
    <scope>NUCLEOTIDE SEQUENCE [LARGE SCALE GENOMIC DNA]</scope>
    <source>
        <strain evidence="13 14">SRW20</strain>
    </source>
</reference>
<dbReference type="SUPFAM" id="SSF57180">
    <property type="entry name" value="Cellulose-binding domain"/>
    <property type="match status" value="1"/>
</dbReference>
<keyword evidence="5 11" id="KW-0732">Signal</keyword>
<dbReference type="InterPro" id="IPR013785">
    <property type="entry name" value="Aldolase_TIM"/>
</dbReference>
<dbReference type="Pfam" id="PF17801">
    <property type="entry name" value="Melibiase_C"/>
    <property type="match status" value="1"/>
</dbReference>
<proteinExistence type="inferred from homology"/>
<dbReference type="GO" id="GO:0030248">
    <property type="term" value="F:cellulose binding"/>
    <property type="evidence" value="ECO:0007669"/>
    <property type="project" value="InterPro"/>
</dbReference>
<name>A0A409VS66_9AGAR</name>
<accession>A0A409VS66</accession>
<dbReference type="InterPro" id="IPR041233">
    <property type="entry name" value="Melibiase_C"/>
</dbReference>
<dbReference type="Gene3D" id="2.60.40.1180">
    <property type="entry name" value="Golgi alpha-mannosidase II"/>
    <property type="match status" value="1"/>
</dbReference>
<comment type="caution">
    <text evidence="13">The sequence shown here is derived from an EMBL/GenBank/DDBJ whole genome shotgun (WGS) entry which is preliminary data.</text>
</comment>
<dbReference type="PANTHER" id="PTHR11452:SF61">
    <property type="entry name" value="ALPHA-GALACTOSIDASE B-RELATED"/>
    <property type="match status" value="1"/>
</dbReference>
<evidence type="ECO:0000259" key="12">
    <source>
        <dbReference type="PROSITE" id="PS51164"/>
    </source>
</evidence>
<evidence type="ECO:0000256" key="11">
    <source>
        <dbReference type="SAM" id="SignalP"/>
    </source>
</evidence>
<dbReference type="PROSITE" id="PS00562">
    <property type="entry name" value="CBM1_1"/>
    <property type="match status" value="1"/>
</dbReference>
<dbReference type="PROSITE" id="PS51164">
    <property type="entry name" value="CBM1_2"/>
    <property type="match status" value="1"/>
</dbReference>
<feature type="signal peptide" evidence="11">
    <location>
        <begin position="1"/>
        <end position="25"/>
    </location>
</feature>
<evidence type="ECO:0000256" key="10">
    <source>
        <dbReference type="SAM" id="MobiDB-lite"/>
    </source>
</evidence>
<dbReference type="EMBL" id="NHYE01005580">
    <property type="protein sequence ID" value="PPQ69121.1"/>
    <property type="molecule type" value="Genomic_DNA"/>
</dbReference>
<dbReference type="SUPFAM" id="SSF51445">
    <property type="entry name" value="(Trans)glycosidases"/>
    <property type="match status" value="1"/>
</dbReference>
<comment type="catalytic activity">
    <reaction evidence="1 9">
        <text>Hydrolysis of terminal, non-reducing alpha-D-galactose residues in alpha-D-galactosides, including galactose oligosaccharides, galactomannans and galactolipids.</text>
        <dbReference type="EC" id="3.2.1.22"/>
    </reaction>
</comment>
<evidence type="ECO:0000256" key="4">
    <source>
        <dbReference type="ARBA" id="ARBA00022525"/>
    </source>
</evidence>
<gene>
    <name evidence="13" type="ORF">CVT26_003569</name>
</gene>
<dbReference type="InterPro" id="IPR035971">
    <property type="entry name" value="CBD_sf"/>
</dbReference>
<dbReference type="GO" id="GO:0005975">
    <property type="term" value="P:carbohydrate metabolic process"/>
    <property type="evidence" value="ECO:0007669"/>
    <property type="project" value="InterPro"/>
</dbReference>
<dbReference type="GO" id="GO:0005576">
    <property type="term" value="C:extracellular region"/>
    <property type="evidence" value="ECO:0007669"/>
    <property type="project" value="UniProtKB-SubCell"/>
</dbReference>
<dbReference type="Proteomes" id="UP000284706">
    <property type="component" value="Unassembled WGS sequence"/>
</dbReference>
<dbReference type="InParanoid" id="A0A409VS66"/>
<dbReference type="InterPro" id="IPR000111">
    <property type="entry name" value="Glyco_hydro_27/36_CS"/>
</dbReference>
<dbReference type="Pfam" id="PF16499">
    <property type="entry name" value="Melibiase_2"/>
    <property type="match status" value="2"/>
</dbReference>
<feature type="chain" id="PRO_5019198570" description="Alpha-galactosidase" evidence="11">
    <location>
        <begin position="26"/>
        <end position="519"/>
    </location>
</feature>
<keyword evidence="7" id="KW-0325">Glycoprotein</keyword>
<evidence type="ECO:0000256" key="5">
    <source>
        <dbReference type="ARBA" id="ARBA00022729"/>
    </source>
</evidence>
<comment type="subcellular location">
    <subcellularLocation>
        <location evidence="2">Secreted</location>
    </subcellularLocation>
</comment>
<evidence type="ECO:0000256" key="7">
    <source>
        <dbReference type="ARBA" id="ARBA00023180"/>
    </source>
</evidence>
<organism evidence="13 14">
    <name type="scientific">Gymnopilus dilepis</name>
    <dbReference type="NCBI Taxonomy" id="231916"/>
    <lineage>
        <taxon>Eukaryota</taxon>
        <taxon>Fungi</taxon>
        <taxon>Dikarya</taxon>
        <taxon>Basidiomycota</taxon>
        <taxon>Agaricomycotina</taxon>
        <taxon>Agaricomycetes</taxon>
        <taxon>Agaricomycetidae</taxon>
        <taxon>Agaricales</taxon>
        <taxon>Agaricineae</taxon>
        <taxon>Hymenogastraceae</taxon>
        <taxon>Gymnopilus</taxon>
    </lineage>
</organism>
<feature type="domain" description="CBM1" evidence="12">
    <location>
        <begin position="25"/>
        <end position="61"/>
    </location>
</feature>
<evidence type="ECO:0000256" key="9">
    <source>
        <dbReference type="RuleBase" id="RU361168"/>
    </source>
</evidence>
<dbReference type="EC" id="3.2.1.22" evidence="9"/>
<dbReference type="PANTHER" id="PTHR11452">
    <property type="entry name" value="ALPHA-GALACTOSIDASE/ALPHA-N-ACETYLGALACTOSAMINIDASE"/>
    <property type="match status" value="1"/>
</dbReference>
<dbReference type="InterPro" id="IPR017853">
    <property type="entry name" value="GH"/>
</dbReference>
<dbReference type="Pfam" id="PF00734">
    <property type="entry name" value="CBM_1"/>
    <property type="match status" value="1"/>
</dbReference>
<dbReference type="STRING" id="231916.A0A409VS66"/>
<dbReference type="InterPro" id="IPR013780">
    <property type="entry name" value="Glyco_hydro_b"/>
</dbReference>
<dbReference type="GO" id="GO:0004557">
    <property type="term" value="F:alpha-galactosidase activity"/>
    <property type="evidence" value="ECO:0007669"/>
    <property type="project" value="UniProtKB-EC"/>
</dbReference>
<evidence type="ECO:0000256" key="6">
    <source>
        <dbReference type="ARBA" id="ARBA00022801"/>
    </source>
</evidence>
<keyword evidence="6 9" id="KW-0378">Hydrolase</keyword>
<evidence type="ECO:0000256" key="8">
    <source>
        <dbReference type="ARBA" id="ARBA00023295"/>
    </source>
</evidence>
<keyword evidence="14" id="KW-1185">Reference proteome</keyword>
<evidence type="ECO:0000256" key="1">
    <source>
        <dbReference type="ARBA" id="ARBA00001255"/>
    </source>
</evidence>
<dbReference type="CDD" id="cd14792">
    <property type="entry name" value="GH27"/>
    <property type="match status" value="1"/>
</dbReference>
<evidence type="ECO:0000256" key="2">
    <source>
        <dbReference type="ARBA" id="ARBA00004613"/>
    </source>
</evidence>
<feature type="region of interest" description="Disordered" evidence="10">
    <location>
        <begin position="71"/>
        <end position="105"/>
    </location>
</feature>
<keyword evidence="8 9" id="KW-0326">Glycosidase</keyword>
<dbReference type="PROSITE" id="PS00512">
    <property type="entry name" value="ALPHA_GALACTOSIDASE"/>
    <property type="match status" value="1"/>
</dbReference>
<dbReference type="InterPro" id="IPR002241">
    <property type="entry name" value="Glyco_hydro_27"/>
</dbReference>
<dbReference type="SMART" id="SM00236">
    <property type="entry name" value="fCBD"/>
    <property type="match status" value="1"/>
</dbReference>
<keyword evidence="4" id="KW-0964">Secreted</keyword>
<keyword evidence="9" id="KW-1015">Disulfide bond</keyword>
<evidence type="ECO:0000313" key="13">
    <source>
        <dbReference type="EMBL" id="PPQ69121.1"/>
    </source>
</evidence>
<dbReference type="FunCoup" id="A0A409VS66">
    <property type="interactions" value="149"/>
</dbReference>
<sequence length="519" mass="55015">MAQVSPIIMLRTIFYTFSLVVLVAGQAAPYGQCGGQNWTGATTCTSGWTCVYSNPYYSQCLQGTSSASSTTSTSTGSSSASSHTTTTTSKTSSTSSTSSPSSTLTGIAATAPTLRPSTATGKLPALGWNSWNAYGCNINEAKVIAAANQFVSLGLQSAGYQYVNIDDCWSLQSRDATTKQIVPDPNKFPNGINSVATQVHSLGLKFGIYGDAGTATCSGFPGSLGNEALDAATFSSWGVDYLKYDNCNVPGNWSDSGVSGANYHHHLAEGADQDLTPQNNDWYNSNSAIRYRQMTRAALDGVSHPIQFSLCIWGAANVWQWGARVGHSWRIGSDSSASWSYITNVINSNINILSYVDFYAHNDMDMMEIGNGGLTLQEQRTHFAAWAFLKSPILLLQLSALNSTQLAIITNPELLAFHQDANVGAPAMPFNAFSGMASTSPPEYYAGNSTKGTHVFIINTSSSSATKQFAFANVPGLSASGSFKVHDMWAGTDLSGTSSSTFSVSVAPHDTVAYLITKA</sequence>
<dbReference type="PRINTS" id="PR00740">
    <property type="entry name" value="GLHYDRLASE27"/>
</dbReference>
<evidence type="ECO:0000313" key="14">
    <source>
        <dbReference type="Proteomes" id="UP000284706"/>
    </source>
</evidence>
<dbReference type="InterPro" id="IPR000254">
    <property type="entry name" value="CBD"/>
</dbReference>